<proteinExistence type="predicted"/>
<sequence length="9" mass="990">MDQNSAVLL</sequence>
<dbReference type="EMBL" id="GBXM01038230">
    <property type="protein sequence ID" value="JAH70347.1"/>
    <property type="molecule type" value="Transcribed_RNA"/>
</dbReference>
<reference evidence="1" key="2">
    <citation type="journal article" date="2015" name="Fish Shellfish Immunol.">
        <title>Early steps in the European eel (Anguilla anguilla)-Vibrio vulnificus interaction in the gills: Role of the RtxA13 toxin.</title>
        <authorList>
            <person name="Callol A."/>
            <person name="Pajuelo D."/>
            <person name="Ebbesson L."/>
            <person name="Teles M."/>
            <person name="MacKenzie S."/>
            <person name="Amaro C."/>
        </authorList>
    </citation>
    <scope>NUCLEOTIDE SEQUENCE</scope>
</reference>
<name>A0A0E9UX14_ANGAN</name>
<reference evidence="1" key="1">
    <citation type="submission" date="2014-11" db="EMBL/GenBank/DDBJ databases">
        <authorList>
            <person name="Amaro Gonzalez C."/>
        </authorList>
    </citation>
    <scope>NUCLEOTIDE SEQUENCE</scope>
</reference>
<accession>A0A0E9UX14</accession>
<organism evidence="1">
    <name type="scientific">Anguilla anguilla</name>
    <name type="common">European freshwater eel</name>
    <name type="synonym">Muraena anguilla</name>
    <dbReference type="NCBI Taxonomy" id="7936"/>
    <lineage>
        <taxon>Eukaryota</taxon>
        <taxon>Metazoa</taxon>
        <taxon>Chordata</taxon>
        <taxon>Craniata</taxon>
        <taxon>Vertebrata</taxon>
        <taxon>Euteleostomi</taxon>
        <taxon>Actinopterygii</taxon>
        <taxon>Neopterygii</taxon>
        <taxon>Teleostei</taxon>
        <taxon>Anguilliformes</taxon>
        <taxon>Anguillidae</taxon>
        <taxon>Anguilla</taxon>
    </lineage>
</organism>
<protein>
    <submittedName>
        <fullName evidence="1">Uncharacterized protein</fullName>
    </submittedName>
</protein>
<evidence type="ECO:0000313" key="1">
    <source>
        <dbReference type="EMBL" id="JAH70347.1"/>
    </source>
</evidence>